<gene>
    <name evidence="2" type="ORF">VLY81_14060</name>
</gene>
<dbReference type="PANTHER" id="PTHR43649">
    <property type="entry name" value="ARABINOSE-BINDING PROTEIN-RELATED"/>
    <property type="match status" value="1"/>
</dbReference>
<dbReference type="CDD" id="cd13585">
    <property type="entry name" value="PBP2_TMBP_like"/>
    <property type="match status" value="1"/>
</dbReference>
<feature type="transmembrane region" description="Helical" evidence="1">
    <location>
        <begin position="12"/>
        <end position="32"/>
    </location>
</feature>
<name>A0ABZ1BQ41_9FIRM</name>
<evidence type="ECO:0000313" key="3">
    <source>
        <dbReference type="Proteomes" id="UP001333102"/>
    </source>
</evidence>
<accession>A0ABZ1BQ41</accession>
<protein>
    <submittedName>
        <fullName evidence="2">Sugar ABC transporter substrate-binding protein</fullName>
    </submittedName>
</protein>
<dbReference type="RefSeq" id="WP_324668864.1">
    <property type="nucleotide sequence ID" value="NZ_CP141614.1"/>
</dbReference>
<evidence type="ECO:0000313" key="2">
    <source>
        <dbReference type="EMBL" id="WRP14521.1"/>
    </source>
</evidence>
<proteinExistence type="predicted"/>
<dbReference type="EMBL" id="CP141614">
    <property type="protein sequence ID" value="WRP14521.1"/>
    <property type="molecule type" value="Genomic_DNA"/>
</dbReference>
<keyword evidence="1" id="KW-1133">Transmembrane helix</keyword>
<keyword evidence="3" id="KW-1185">Reference proteome</keyword>
<reference evidence="3" key="1">
    <citation type="submission" date="2023-12" db="EMBL/GenBank/DDBJ databases">
        <title>Novel isolates from deep terrestrial aquifers shed light on the physiology and ecology of the class Limnochordia.</title>
        <authorList>
            <person name="Karnachuk O.V."/>
            <person name="Lukina A.P."/>
            <person name="Avakyan M.R."/>
            <person name="Kadnikov V."/>
            <person name="Begmatov S."/>
            <person name="Beletsky A.V."/>
            <person name="Mardanov A.V."/>
            <person name="Ravin N.V."/>
        </authorList>
    </citation>
    <scope>NUCLEOTIDE SEQUENCE [LARGE SCALE GENOMIC DNA]</scope>
    <source>
        <strain evidence="3">LN</strain>
    </source>
</reference>
<keyword evidence="1" id="KW-0812">Transmembrane</keyword>
<organism evidence="2 3">
    <name type="scientific">Geochorda subterranea</name>
    <dbReference type="NCBI Taxonomy" id="3109564"/>
    <lineage>
        <taxon>Bacteria</taxon>
        <taxon>Bacillati</taxon>
        <taxon>Bacillota</taxon>
        <taxon>Limnochordia</taxon>
        <taxon>Limnochordales</taxon>
        <taxon>Geochordaceae</taxon>
        <taxon>Geochorda</taxon>
    </lineage>
</organism>
<dbReference type="PANTHER" id="PTHR43649:SF12">
    <property type="entry name" value="DIACETYLCHITOBIOSE BINDING PROTEIN DASA"/>
    <property type="match status" value="1"/>
</dbReference>
<sequence length="459" mass="50618">MVGYSVGTLNRVLVPIMVAAIALCAATVGVSAEQPKVLRFLTTETDPPSLEVYYQVIAEFQKAHPDTVVLLETATFADRVLILATQVASGVAPDVAQVNVDEIVGYARQGKLLALDDIVSRVGRQDFYPGALIDVDGHIYALPYAGDSDVLWVRKDLAKQHGVVLPRNWDEWLDYARRLTLDTNGDGRIDIYGTAVPASLTGKTDDVMQEILWASGWQTFDADYRVVYDHPRSVRALEFLGRLAAYSPPGIASYSFYETLDGFASTRIASALYPGRMLSHLAANNPRLLESTGAMPLPAGPVLQTSYVNWNSYVVFSSTKHPEEAKAFLEFLVTGDRAIRFVNTVPGHNLPPLRSLAHDDRLRSHPLLQQHPDIASVLFAAVEAAIPLGAAGIFDSAGNRRETFLITNPYATATRQEVILPQVLQMHILRNVPASEAVRWGHRELLRVKERVDRLAPKW</sequence>
<dbReference type="InterPro" id="IPR006059">
    <property type="entry name" value="SBP"/>
</dbReference>
<dbReference type="Gene3D" id="3.40.190.10">
    <property type="entry name" value="Periplasmic binding protein-like II"/>
    <property type="match status" value="1"/>
</dbReference>
<dbReference type="Pfam" id="PF01547">
    <property type="entry name" value="SBP_bac_1"/>
    <property type="match status" value="1"/>
</dbReference>
<evidence type="ECO:0000256" key="1">
    <source>
        <dbReference type="SAM" id="Phobius"/>
    </source>
</evidence>
<dbReference type="Proteomes" id="UP001333102">
    <property type="component" value="Chromosome"/>
</dbReference>
<dbReference type="InterPro" id="IPR050490">
    <property type="entry name" value="Bact_solute-bd_prot1"/>
</dbReference>
<dbReference type="SUPFAM" id="SSF53850">
    <property type="entry name" value="Periplasmic binding protein-like II"/>
    <property type="match status" value="1"/>
</dbReference>
<keyword evidence="1" id="KW-0472">Membrane</keyword>